<reference evidence="19 20" key="1">
    <citation type="submission" date="2019-04" db="EMBL/GenBank/DDBJ databases">
        <authorList>
            <person name="Dong K."/>
        </authorList>
    </citation>
    <scope>NUCLEOTIDE SEQUENCE [LARGE SCALE GENOMIC DNA]</scope>
    <source>
        <strain evidence="20">dk3543</strain>
    </source>
</reference>
<dbReference type="GO" id="GO:0008654">
    <property type="term" value="P:phospholipid biosynthetic process"/>
    <property type="evidence" value="ECO:0007669"/>
    <property type="project" value="UniProtKB-UniRule"/>
</dbReference>
<feature type="binding site" evidence="17">
    <location>
        <position position="69"/>
    </location>
    <ligand>
        <name>Mg(2+)</name>
        <dbReference type="ChEBI" id="CHEBI:18420"/>
        <label>1</label>
    </ligand>
</feature>
<dbReference type="Proteomes" id="UP000307808">
    <property type="component" value="Unassembled WGS sequence"/>
</dbReference>
<comment type="subunit">
    <text evidence="5 17">Homodimer.</text>
</comment>
<dbReference type="EC" id="2.7.8.-" evidence="17"/>
<evidence type="ECO:0000256" key="16">
    <source>
        <dbReference type="ARBA" id="ARBA00048865"/>
    </source>
</evidence>
<comment type="similarity">
    <text evidence="4 17 18">Belongs to the CDP-alcohol phosphatidyltransferase class-I family.</text>
</comment>
<evidence type="ECO:0000256" key="14">
    <source>
        <dbReference type="ARBA" id="ARBA00024082"/>
    </source>
</evidence>
<proteinExistence type="inferred from homology"/>
<feature type="binding site" evidence="17">
    <location>
        <position position="91"/>
    </location>
    <ligand>
        <name>Mg(2+)</name>
        <dbReference type="ChEBI" id="CHEBI:18420"/>
        <label>2</label>
    </ligand>
</feature>
<feature type="binding site" evidence="17">
    <location>
        <position position="74"/>
    </location>
    <ligand>
        <name>a CDP-1,2-diacyl-sn-glycerol</name>
        <dbReference type="ChEBI" id="CHEBI:58332"/>
    </ligand>
</feature>
<evidence type="ECO:0000256" key="15">
    <source>
        <dbReference type="ARBA" id="ARBA00033137"/>
    </source>
</evidence>
<dbReference type="UniPathway" id="UPA00220"/>
<evidence type="ECO:0000313" key="19">
    <source>
        <dbReference type="EMBL" id="TKI62230.1"/>
    </source>
</evidence>
<evidence type="ECO:0000256" key="1">
    <source>
        <dbReference type="ARBA" id="ARBA00004651"/>
    </source>
</evidence>
<evidence type="ECO:0000256" key="3">
    <source>
        <dbReference type="ARBA" id="ARBA00005189"/>
    </source>
</evidence>
<keyword evidence="8 17" id="KW-0812">Transmembrane</keyword>
<comment type="caution">
    <text evidence="17">Lacks conserved residue(s) required for the propagation of feature annotation.</text>
</comment>
<dbReference type="RefSeq" id="WP_137065499.1">
    <property type="nucleotide sequence ID" value="NZ_CP040748.1"/>
</dbReference>
<feature type="binding site" evidence="17">
    <location>
        <position position="70"/>
    </location>
    <ligand>
        <name>a CDP-1,2-diacyl-sn-glycerol</name>
        <dbReference type="ChEBI" id="CHEBI:58332"/>
    </ligand>
</feature>
<gene>
    <name evidence="19" type="ORF">FC770_07395</name>
</gene>
<dbReference type="GO" id="GO:0005886">
    <property type="term" value="C:plasma membrane"/>
    <property type="evidence" value="ECO:0007669"/>
    <property type="project" value="UniProtKB-SubCell"/>
</dbReference>
<accession>A0A4U2YMQ4</accession>
<keyword evidence="12 17" id="KW-0472">Membrane</keyword>
<keyword evidence="17" id="KW-1208">Phospholipid metabolism</keyword>
<keyword evidence="17" id="KW-0443">Lipid metabolism</keyword>
<keyword evidence="7 17" id="KW-0808">Transferase</keyword>
<evidence type="ECO:0000256" key="12">
    <source>
        <dbReference type="ARBA" id="ARBA00023136"/>
    </source>
</evidence>
<evidence type="ECO:0000256" key="2">
    <source>
        <dbReference type="ARBA" id="ARBA00004805"/>
    </source>
</evidence>
<evidence type="ECO:0000256" key="4">
    <source>
        <dbReference type="ARBA" id="ARBA00010441"/>
    </source>
</evidence>
<comment type="pathway">
    <text evidence="3">Lipid metabolism.</text>
</comment>
<comment type="subcellular location">
    <subcellularLocation>
        <location evidence="1 17">Cell membrane</location>
        <topology evidence="1 17">Multi-pass membrane protein</topology>
    </subcellularLocation>
</comment>
<comment type="catalytic activity">
    <reaction evidence="13 17">
        <text>1,2-di-(9Z-octadecenoyl)-sn-glycero-3-cytidine-5'-diphosphate + 1D-myo-inositol 3-phosphate = 1,2-di-(9Z-octadecenoyl)-sn-glycero-3-phospho-(1D-myo-inositol-3-phosphate) + CMP + H(+)</text>
        <dbReference type="Rhea" id="RHEA:61216"/>
        <dbReference type="ChEBI" id="CHEBI:15378"/>
        <dbReference type="ChEBI" id="CHEBI:58401"/>
        <dbReference type="ChEBI" id="CHEBI:60377"/>
        <dbReference type="ChEBI" id="CHEBI:85356"/>
        <dbReference type="ChEBI" id="CHEBI:144472"/>
    </reaction>
</comment>
<dbReference type="OrthoDB" id="116551at2"/>
<dbReference type="InterPro" id="IPR048254">
    <property type="entry name" value="CDP_ALCOHOL_P_TRANSF_CS"/>
</dbReference>
<comment type="function">
    <text evidence="17">Catalyzes the conjugation of the 1'-hydroxyl group of D-myo-inositol-3-phosphate (also named L-myo-inositol-1-phosphate) with a lipid tail of cytidine diphosphate diacylglycerol (CDP-DAG), forming phosphatidylinositol phosphate (PIP) and CMP. PIP is a precursor of phosphatidylinositol (PI) which is an essential lipid required for cell wall formation.</text>
</comment>
<evidence type="ECO:0000256" key="17">
    <source>
        <dbReference type="HAMAP-Rule" id="MF_02241"/>
    </source>
</evidence>
<feature type="active site" description="Proton acceptor" evidence="17">
    <location>
        <position position="91"/>
    </location>
</feature>
<dbReference type="NCBIfam" id="NF045883">
    <property type="entry name" value="PIPSynth"/>
    <property type="match status" value="1"/>
</dbReference>
<evidence type="ECO:0000256" key="10">
    <source>
        <dbReference type="ARBA" id="ARBA00022842"/>
    </source>
</evidence>
<dbReference type="PROSITE" id="PS00379">
    <property type="entry name" value="CDP_ALCOHOL_P_TRANSF"/>
    <property type="match status" value="1"/>
</dbReference>
<evidence type="ECO:0000256" key="6">
    <source>
        <dbReference type="ARBA" id="ARBA00022475"/>
    </source>
</evidence>
<keyword evidence="6 17" id="KW-1003">Cell membrane</keyword>
<dbReference type="Pfam" id="PF01066">
    <property type="entry name" value="CDP-OH_P_transf"/>
    <property type="match status" value="1"/>
</dbReference>
<sequence>MLEHLRGLMTKVLIAPIARLLLRLGLGPDAITVIGTVLTCASALWLVPQGHLMIALVLVTVFALFDLLDGTMARLSGRTSAFGAFLDSTLDRVADAVVFGSVMLYFAGPGDSLFGQAMALWCLVTGVSTSYARARAESVGFTARVGIMERADRLVLLGLAAIAAEVAGDPLVFAWGLALLGALSTVTVLQRILSVRRQALDVSSAPG</sequence>
<evidence type="ECO:0000256" key="8">
    <source>
        <dbReference type="ARBA" id="ARBA00022692"/>
    </source>
</evidence>
<feature type="transmembrane region" description="Helical" evidence="17">
    <location>
        <begin position="113"/>
        <end position="131"/>
    </location>
</feature>
<comment type="cofactor">
    <cofactor evidence="17">
        <name>Mg(2+)</name>
        <dbReference type="ChEBI" id="CHEBI:18420"/>
    </cofactor>
    <text evidence="17">Contains a di-nuclear catalytic Mg(2+) center.</text>
</comment>
<name>A0A4U2YMQ4_9ACTN</name>
<dbReference type="InterPro" id="IPR000462">
    <property type="entry name" value="CDP-OH_P_trans"/>
</dbReference>
<feature type="binding site" evidence="17">
    <location>
        <position position="87"/>
    </location>
    <ligand>
        <name>Mg(2+)</name>
        <dbReference type="ChEBI" id="CHEBI:18420"/>
        <label>2</label>
    </ligand>
</feature>
<keyword evidence="11 17" id="KW-1133">Transmembrane helix</keyword>
<keyword evidence="10 17" id="KW-0460">Magnesium</keyword>
<protein>
    <recommendedName>
        <fullName evidence="14 17">Phosphatidylinositol phosphate synthase</fullName>
        <shortName evidence="17">PIP synthase</shortName>
        <ecNumber evidence="17">2.7.8.-</ecNumber>
    </recommendedName>
    <alternativeName>
        <fullName evidence="15 17">CDP-diacylglycerol--D-myo-inositol-3-phosphate 3-phosphatidyltransferase</fullName>
    </alternativeName>
</protein>
<evidence type="ECO:0000256" key="9">
    <source>
        <dbReference type="ARBA" id="ARBA00022723"/>
    </source>
</evidence>
<keyword evidence="9 17" id="KW-0479">Metal-binding</keyword>
<evidence type="ECO:0000256" key="11">
    <source>
        <dbReference type="ARBA" id="ARBA00022989"/>
    </source>
</evidence>
<organism evidence="19 20">
    <name type="scientific">Nocardioides jishulii</name>
    <dbReference type="NCBI Taxonomy" id="2575440"/>
    <lineage>
        <taxon>Bacteria</taxon>
        <taxon>Bacillati</taxon>
        <taxon>Actinomycetota</taxon>
        <taxon>Actinomycetes</taxon>
        <taxon>Propionibacteriales</taxon>
        <taxon>Nocardioidaceae</taxon>
        <taxon>Nocardioides</taxon>
    </lineage>
</organism>
<keyword evidence="20" id="KW-1185">Reference proteome</keyword>
<dbReference type="InterPro" id="IPR044268">
    <property type="entry name" value="PIP_synthase_PgsA1"/>
</dbReference>
<feature type="transmembrane region" description="Helical" evidence="17">
    <location>
        <begin position="51"/>
        <end position="68"/>
    </location>
</feature>
<evidence type="ECO:0000313" key="20">
    <source>
        <dbReference type="Proteomes" id="UP000307808"/>
    </source>
</evidence>
<comment type="catalytic activity">
    <reaction evidence="16 17">
        <text>a CDP-1,2-diacyl-sn-glycerol + 1D-myo-inositol 3-phosphate = a 1,2-diacyl-sn-glycero-3-phospho-(1D-myo-inositol-3-phosphate) + CMP + H(+)</text>
        <dbReference type="Rhea" id="RHEA:60504"/>
        <dbReference type="ChEBI" id="CHEBI:15378"/>
        <dbReference type="ChEBI" id="CHEBI:58088"/>
        <dbReference type="ChEBI" id="CHEBI:58332"/>
        <dbReference type="ChEBI" id="CHEBI:58401"/>
        <dbReference type="ChEBI" id="CHEBI:60377"/>
    </reaction>
</comment>
<dbReference type="EMBL" id="SZPY01000002">
    <property type="protein sequence ID" value="TKI62230.1"/>
    <property type="molecule type" value="Genomic_DNA"/>
</dbReference>
<dbReference type="AlphaFoldDB" id="A0A4U2YMQ4"/>
<feature type="binding site" evidence="17">
    <location>
        <position position="87"/>
    </location>
    <ligand>
        <name>Mg(2+)</name>
        <dbReference type="ChEBI" id="CHEBI:18420"/>
        <label>1</label>
    </ligand>
</feature>
<evidence type="ECO:0000256" key="5">
    <source>
        <dbReference type="ARBA" id="ARBA00011738"/>
    </source>
</evidence>
<dbReference type="InterPro" id="IPR043130">
    <property type="entry name" value="CDP-OH_PTrfase_TM_dom"/>
</dbReference>
<evidence type="ECO:0000256" key="7">
    <source>
        <dbReference type="ARBA" id="ARBA00022679"/>
    </source>
</evidence>
<feature type="transmembrane region" description="Helical" evidence="17">
    <location>
        <begin position="151"/>
        <end position="167"/>
    </location>
</feature>
<comment type="pathway">
    <text evidence="2 17">Phospholipid metabolism; phosphatidylinositol phosphate biosynthesis.</text>
</comment>
<dbReference type="GO" id="GO:0000287">
    <property type="term" value="F:magnesium ion binding"/>
    <property type="evidence" value="ECO:0007669"/>
    <property type="project" value="UniProtKB-UniRule"/>
</dbReference>
<evidence type="ECO:0000256" key="18">
    <source>
        <dbReference type="RuleBase" id="RU003750"/>
    </source>
</evidence>
<keyword evidence="17" id="KW-0594">Phospholipid biosynthesis</keyword>
<dbReference type="GO" id="GO:0016780">
    <property type="term" value="F:phosphotransferase activity, for other substituted phosphate groups"/>
    <property type="evidence" value="ECO:0007669"/>
    <property type="project" value="UniProtKB-UniRule"/>
</dbReference>
<dbReference type="HAMAP" id="MF_02241">
    <property type="entry name" value="PIP_synthase"/>
    <property type="match status" value="1"/>
</dbReference>
<feature type="binding site" evidence="17">
    <location>
        <position position="66"/>
    </location>
    <ligand>
        <name>Mg(2+)</name>
        <dbReference type="ChEBI" id="CHEBI:18420"/>
        <label>2</label>
    </ligand>
</feature>
<evidence type="ECO:0000256" key="13">
    <source>
        <dbReference type="ARBA" id="ARBA00023935"/>
    </source>
</evidence>
<feature type="binding site" evidence="17">
    <location>
        <begin position="29"/>
        <end position="32"/>
    </location>
    <ligand>
        <name>a CDP-1,2-diacyl-sn-glycerol</name>
        <dbReference type="ChEBI" id="CHEBI:58332"/>
    </ligand>
</feature>
<dbReference type="Gene3D" id="1.20.120.1760">
    <property type="match status" value="1"/>
</dbReference>
<feature type="binding site" evidence="17">
    <location>
        <position position="80"/>
    </location>
    <ligand>
        <name>a CDP-1,2-diacyl-sn-glycerol</name>
        <dbReference type="ChEBI" id="CHEBI:58332"/>
    </ligand>
</feature>
<feature type="binding site" evidence="17">
    <location>
        <position position="66"/>
    </location>
    <ligand>
        <name>Mg(2+)</name>
        <dbReference type="ChEBI" id="CHEBI:18420"/>
        <label>1</label>
    </ligand>
</feature>
<comment type="caution">
    <text evidence="19">The sequence shown here is derived from an EMBL/GenBank/DDBJ whole genome shotgun (WGS) entry which is preliminary data.</text>
</comment>
<keyword evidence="17" id="KW-0444">Lipid biosynthesis</keyword>